<dbReference type="GO" id="GO:0008897">
    <property type="term" value="F:holo-[acyl-carrier-protein] synthase activity"/>
    <property type="evidence" value="ECO:0007669"/>
    <property type="project" value="InterPro"/>
</dbReference>
<evidence type="ECO:0008006" key="5">
    <source>
        <dbReference type="Google" id="ProtNLM"/>
    </source>
</evidence>
<evidence type="ECO:0000259" key="3">
    <source>
        <dbReference type="Pfam" id="PF17837"/>
    </source>
</evidence>
<dbReference type="AlphaFoldDB" id="A0A0F9VY89"/>
<dbReference type="PRINTS" id="PR01399">
    <property type="entry name" value="ENTSNTHTASED"/>
</dbReference>
<proteinExistence type="predicted"/>
<feature type="domain" description="4'-phosphopantetheinyl transferase N-terminal" evidence="3">
    <location>
        <begin position="39"/>
        <end position="105"/>
    </location>
</feature>
<evidence type="ECO:0000259" key="2">
    <source>
        <dbReference type="Pfam" id="PF01648"/>
    </source>
</evidence>
<comment type="caution">
    <text evidence="4">The sequence shown here is derived from an EMBL/GenBank/DDBJ whole genome shotgun (WGS) entry which is preliminary data.</text>
</comment>
<dbReference type="GO" id="GO:0009239">
    <property type="term" value="P:enterobactin biosynthetic process"/>
    <property type="evidence" value="ECO:0007669"/>
    <property type="project" value="InterPro"/>
</dbReference>
<dbReference type="InterPro" id="IPR041354">
    <property type="entry name" value="4PPT_N"/>
</dbReference>
<dbReference type="PANTHER" id="PTHR38096">
    <property type="entry name" value="ENTEROBACTIN SYNTHASE COMPONENT D"/>
    <property type="match status" value="1"/>
</dbReference>
<dbReference type="InterPro" id="IPR037143">
    <property type="entry name" value="4-PPantetheinyl_Trfase_dom_sf"/>
</dbReference>
<dbReference type="EMBL" id="LAZR01000005">
    <property type="protein sequence ID" value="KKO09996.1"/>
    <property type="molecule type" value="Genomic_DNA"/>
</dbReference>
<dbReference type="GO" id="GO:0009366">
    <property type="term" value="C:enterobactin synthetase complex"/>
    <property type="evidence" value="ECO:0007669"/>
    <property type="project" value="InterPro"/>
</dbReference>
<evidence type="ECO:0000256" key="1">
    <source>
        <dbReference type="ARBA" id="ARBA00022679"/>
    </source>
</evidence>
<dbReference type="GO" id="GO:0005886">
    <property type="term" value="C:plasma membrane"/>
    <property type="evidence" value="ECO:0007669"/>
    <property type="project" value="TreeGrafter"/>
</dbReference>
<keyword evidence="1" id="KW-0808">Transferase</keyword>
<dbReference type="PANTHER" id="PTHR38096:SF1">
    <property type="entry name" value="ENTEROBACTIN SYNTHASE COMPONENT D"/>
    <property type="match status" value="1"/>
</dbReference>
<accession>A0A0F9VY89</accession>
<name>A0A0F9VY89_9ZZZZ</name>
<gene>
    <name evidence="4" type="ORF">LCGC14_0025280</name>
</gene>
<evidence type="ECO:0000313" key="4">
    <source>
        <dbReference type="EMBL" id="KKO09996.1"/>
    </source>
</evidence>
<feature type="domain" description="4'-phosphopantetheinyl transferase" evidence="2">
    <location>
        <begin position="112"/>
        <end position="178"/>
    </location>
</feature>
<dbReference type="InterPro" id="IPR008278">
    <property type="entry name" value="4-PPantetheinyl_Trfase_dom"/>
</dbReference>
<sequence length="226" mass="25252">MSKESLDRLLRDNQTDWPWWLAYSTRDPKNEIQPLFDVEEEAVRYALEKRRAEFSAGRDAAHAALTLTGCRPISVPMGKDHAPIWPKDKVGSITHTDNVCLAVAASSHHAQSIGVDVENLTPIANSYISKVAKPEEIDFVGGAPSLAALRIFSMKEAGFKAQYYLSKRNLEFDELKVTTGGLLFKHAVPPFPQNFLLPIRQWANYGLCLSLCVISPQGQNKCRTPW</sequence>
<dbReference type="Pfam" id="PF17837">
    <property type="entry name" value="4PPT_N"/>
    <property type="match status" value="1"/>
</dbReference>
<dbReference type="InterPro" id="IPR003542">
    <property type="entry name" value="Enbac_synth_compD-like"/>
</dbReference>
<dbReference type="Pfam" id="PF01648">
    <property type="entry name" value="ACPS"/>
    <property type="match status" value="1"/>
</dbReference>
<reference evidence="4" key="1">
    <citation type="journal article" date="2015" name="Nature">
        <title>Complex archaea that bridge the gap between prokaryotes and eukaryotes.</title>
        <authorList>
            <person name="Spang A."/>
            <person name="Saw J.H."/>
            <person name="Jorgensen S.L."/>
            <person name="Zaremba-Niedzwiedzka K."/>
            <person name="Martijn J."/>
            <person name="Lind A.E."/>
            <person name="van Eijk R."/>
            <person name="Schleper C."/>
            <person name="Guy L."/>
            <person name="Ettema T.J."/>
        </authorList>
    </citation>
    <scope>NUCLEOTIDE SEQUENCE</scope>
</reference>
<dbReference type="GO" id="GO:0000287">
    <property type="term" value="F:magnesium ion binding"/>
    <property type="evidence" value="ECO:0007669"/>
    <property type="project" value="InterPro"/>
</dbReference>
<protein>
    <recommendedName>
        <fullName evidence="5">4'-phosphopantetheinyl transferase domain-containing protein</fullName>
    </recommendedName>
</protein>
<dbReference type="SUPFAM" id="SSF56214">
    <property type="entry name" value="4'-phosphopantetheinyl transferase"/>
    <property type="match status" value="1"/>
</dbReference>
<organism evidence="4">
    <name type="scientific">marine sediment metagenome</name>
    <dbReference type="NCBI Taxonomy" id="412755"/>
    <lineage>
        <taxon>unclassified sequences</taxon>
        <taxon>metagenomes</taxon>
        <taxon>ecological metagenomes</taxon>
    </lineage>
</organism>